<dbReference type="InterPro" id="IPR002645">
    <property type="entry name" value="STAS_dom"/>
</dbReference>
<organism evidence="2 3">
    <name type="scientific">Georgenia halophila</name>
    <dbReference type="NCBI Taxonomy" id="620889"/>
    <lineage>
        <taxon>Bacteria</taxon>
        <taxon>Bacillati</taxon>
        <taxon>Actinomycetota</taxon>
        <taxon>Actinomycetes</taxon>
        <taxon>Micrococcales</taxon>
        <taxon>Bogoriellaceae</taxon>
        <taxon>Georgenia</taxon>
    </lineage>
</organism>
<dbReference type="Gene3D" id="3.30.750.24">
    <property type="entry name" value="STAS domain"/>
    <property type="match status" value="1"/>
</dbReference>
<dbReference type="Proteomes" id="UP001500622">
    <property type="component" value="Unassembled WGS sequence"/>
</dbReference>
<dbReference type="SUPFAM" id="SSF52091">
    <property type="entry name" value="SpoIIaa-like"/>
    <property type="match status" value="1"/>
</dbReference>
<comment type="caution">
    <text evidence="2">The sequence shown here is derived from an EMBL/GenBank/DDBJ whole genome shotgun (WGS) entry which is preliminary data.</text>
</comment>
<dbReference type="Pfam" id="PF13466">
    <property type="entry name" value="STAS_2"/>
    <property type="match status" value="1"/>
</dbReference>
<dbReference type="EMBL" id="BAABGN010000011">
    <property type="protein sequence ID" value="GAA4426143.1"/>
    <property type="molecule type" value="Genomic_DNA"/>
</dbReference>
<dbReference type="InterPro" id="IPR058548">
    <property type="entry name" value="MlaB-like_STAS"/>
</dbReference>
<protein>
    <recommendedName>
        <fullName evidence="1">STAS domain-containing protein</fullName>
    </recommendedName>
</protein>
<evidence type="ECO:0000313" key="3">
    <source>
        <dbReference type="Proteomes" id="UP001500622"/>
    </source>
</evidence>
<name>A0ABP8LBA2_9MICO</name>
<accession>A0ABP8LBA2</accession>
<keyword evidence="3" id="KW-1185">Reference proteome</keyword>
<gene>
    <name evidence="2" type="ORF">GCM10023169_24630</name>
</gene>
<dbReference type="CDD" id="cd07043">
    <property type="entry name" value="STAS_anti-anti-sigma_factors"/>
    <property type="match status" value="1"/>
</dbReference>
<proteinExistence type="predicted"/>
<dbReference type="RefSeq" id="WP_345216556.1">
    <property type="nucleotide sequence ID" value="NZ_BAABGN010000011.1"/>
</dbReference>
<evidence type="ECO:0000259" key="1">
    <source>
        <dbReference type="PROSITE" id="PS50801"/>
    </source>
</evidence>
<dbReference type="InterPro" id="IPR036513">
    <property type="entry name" value="STAS_dom_sf"/>
</dbReference>
<dbReference type="PROSITE" id="PS50801">
    <property type="entry name" value="STAS"/>
    <property type="match status" value="1"/>
</dbReference>
<reference evidence="3" key="1">
    <citation type="journal article" date="2019" name="Int. J. Syst. Evol. Microbiol.">
        <title>The Global Catalogue of Microorganisms (GCM) 10K type strain sequencing project: providing services to taxonomists for standard genome sequencing and annotation.</title>
        <authorList>
            <consortium name="The Broad Institute Genomics Platform"/>
            <consortium name="The Broad Institute Genome Sequencing Center for Infectious Disease"/>
            <person name="Wu L."/>
            <person name="Ma J."/>
        </authorList>
    </citation>
    <scope>NUCLEOTIDE SEQUENCE [LARGE SCALE GENOMIC DNA]</scope>
    <source>
        <strain evidence="3">JCM 17810</strain>
    </source>
</reference>
<evidence type="ECO:0000313" key="2">
    <source>
        <dbReference type="EMBL" id="GAA4426143.1"/>
    </source>
</evidence>
<sequence length="130" mass="14191">MSTYPTLPQPGPGNVALVVSATHVRLVLGGELDLLTKPELHDAVQEAVQHDRPVEVDARHVTFMDSSVIATLSRLVQATHHRPTFISPPQVVRFLLDVTRIGELVDIVDHDGDVHSTTTVERTSPHPTSV</sequence>
<feature type="domain" description="STAS" evidence="1">
    <location>
        <begin position="26"/>
        <end position="77"/>
    </location>
</feature>